<feature type="transmembrane region" description="Helical" evidence="1">
    <location>
        <begin position="7"/>
        <end position="27"/>
    </location>
</feature>
<feature type="transmembrane region" description="Helical" evidence="1">
    <location>
        <begin position="33"/>
        <end position="54"/>
    </location>
</feature>
<gene>
    <name evidence="2" type="ORF">H4W31_006715</name>
</gene>
<evidence type="ECO:0000313" key="2">
    <source>
        <dbReference type="EMBL" id="MBE1491077.1"/>
    </source>
</evidence>
<evidence type="ECO:0000256" key="1">
    <source>
        <dbReference type="SAM" id="Phobius"/>
    </source>
</evidence>
<dbReference type="EMBL" id="JADBEB010000001">
    <property type="protein sequence ID" value="MBE1491077.1"/>
    <property type="molecule type" value="Genomic_DNA"/>
</dbReference>
<reference evidence="2" key="1">
    <citation type="submission" date="2020-10" db="EMBL/GenBank/DDBJ databases">
        <title>Sequencing the genomes of 1000 actinobacteria strains.</title>
        <authorList>
            <person name="Klenk H.-P."/>
        </authorList>
    </citation>
    <scope>NUCLEOTIDE SEQUENCE</scope>
    <source>
        <strain evidence="2">DSM 46832</strain>
    </source>
</reference>
<evidence type="ECO:0000313" key="3">
    <source>
        <dbReference type="Proteomes" id="UP000649753"/>
    </source>
</evidence>
<sequence length="60" mass="6093">MGTRTIVVLGAVSAALAVVALIALLTGGPDQKISSVALLLSFLGMLVATLGIGFRNARRK</sequence>
<accession>A0A927MAN2</accession>
<name>A0A927MAN2_9ACTN</name>
<dbReference type="Proteomes" id="UP000649753">
    <property type="component" value="Unassembled WGS sequence"/>
</dbReference>
<comment type="caution">
    <text evidence="2">The sequence shown here is derived from an EMBL/GenBank/DDBJ whole genome shotgun (WGS) entry which is preliminary data.</text>
</comment>
<keyword evidence="1" id="KW-0812">Transmembrane</keyword>
<dbReference type="AlphaFoldDB" id="A0A927MAN2"/>
<keyword evidence="1" id="KW-0472">Membrane</keyword>
<proteinExistence type="predicted"/>
<protein>
    <submittedName>
        <fullName evidence="2">Membrane protein</fullName>
    </submittedName>
</protein>
<organism evidence="2 3">
    <name type="scientific">Plantactinospora soyae</name>
    <dbReference type="NCBI Taxonomy" id="1544732"/>
    <lineage>
        <taxon>Bacteria</taxon>
        <taxon>Bacillati</taxon>
        <taxon>Actinomycetota</taxon>
        <taxon>Actinomycetes</taxon>
        <taxon>Micromonosporales</taxon>
        <taxon>Micromonosporaceae</taxon>
        <taxon>Plantactinospora</taxon>
    </lineage>
</organism>
<keyword evidence="1" id="KW-1133">Transmembrane helix</keyword>
<dbReference type="RefSeq" id="WP_192770228.1">
    <property type="nucleotide sequence ID" value="NZ_JADBEB010000001.1"/>
</dbReference>
<keyword evidence="3" id="KW-1185">Reference proteome</keyword>